<dbReference type="GO" id="GO:0004519">
    <property type="term" value="F:endonuclease activity"/>
    <property type="evidence" value="ECO:0007669"/>
    <property type="project" value="UniProtKB-KW"/>
</dbReference>
<evidence type="ECO:0000259" key="1">
    <source>
        <dbReference type="SMART" id="SM00507"/>
    </source>
</evidence>
<reference evidence="3" key="1">
    <citation type="submission" date="2016-10" db="EMBL/GenBank/DDBJ databases">
        <authorList>
            <person name="Varghese N."/>
            <person name="Submissions S."/>
        </authorList>
    </citation>
    <scope>NUCLEOTIDE SEQUENCE [LARGE SCALE GENOMIC DNA]</scope>
    <source>
        <strain evidence="3">CGMCC 1.3704</strain>
    </source>
</reference>
<protein>
    <submittedName>
        <fullName evidence="2">HNH endonuclease</fullName>
    </submittedName>
</protein>
<dbReference type="Pfam" id="PF01844">
    <property type="entry name" value="HNH"/>
    <property type="match status" value="1"/>
</dbReference>
<keyword evidence="2" id="KW-0255">Endonuclease</keyword>
<dbReference type="Proteomes" id="UP000183557">
    <property type="component" value="Unassembled WGS sequence"/>
</dbReference>
<dbReference type="AlphaFoldDB" id="A0A1I3X033"/>
<evidence type="ECO:0000313" key="2">
    <source>
        <dbReference type="EMBL" id="SFK12176.1"/>
    </source>
</evidence>
<sequence>MYYYYSTDKPDERDLKKGFTTNCYNRDSISAEVSSLNVEKQFKGSVSSFVETEVIWLLKLKRKAKVLDLTSFDKLEEFYNSNSDFFIELPFEHKGSAPKSFITFNFEKAREEYDGFYINEKVFYYDFFLWTINRMFKWGRDQIISEGTIWFNWVFDEPIKKTIDVQYGDVSAGNQTDKRNSNKYLEAGKAKEKFSDSSIEDLMKKAKSKYMKPKRMKTNNASFNRSFVISLLAKIRANGICQLCEKPAPFKDRNGEPFLETHHIKWLSNGGLDTPENTIALCPNCHRKMHHLNLEEDVRKLIQKT</sequence>
<keyword evidence="2" id="KW-0540">Nuclease</keyword>
<dbReference type="InterPro" id="IPR002711">
    <property type="entry name" value="HNH"/>
</dbReference>
<dbReference type="Gene3D" id="1.10.30.50">
    <property type="match status" value="1"/>
</dbReference>
<accession>A0A1I3X033</accession>
<dbReference type="InterPro" id="IPR003615">
    <property type="entry name" value="HNH_nuc"/>
</dbReference>
<keyword evidence="3" id="KW-1185">Reference proteome</keyword>
<feature type="domain" description="HNH nuclease" evidence="1">
    <location>
        <begin position="228"/>
        <end position="287"/>
    </location>
</feature>
<dbReference type="EMBL" id="FOSB01000007">
    <property type="protein sequence ID" value="SFK12176.1"/>
    <property type="molecule type" value="Genomic_DNA"/>
</dbReference>
<proteinExistence type="predicted"/>
<dbReference type="RefSeq" id="WP_075037112.1">
    <property type="nucleotide sequence ID" value="NZ_FOSB01000007.1"/>
</dbReference>
<organism evidence="2 3">
    <name type="scientific">Halobacillus dabanensis</name>
    <dbReference type="NCBI Taxonomy" id="240302"/>
    <lineage>
        <taxon>Bacteria</taxon>
        <taxon>Bacillati</taxon>
        <taxon>Bacillota</taxon>
        <taxon>Bacilli</taxon>
        <taxon>Bacillales</taxon>
        <taxon>Bacillaceae</taxon>
        <taxon>Halobacillus</taxon>
    </lineage>
</organism>
<name>A0A1I3X033_HALDA</name>
<dbReference type="CDD" id="cd00085">
    <property type="entry name" value="HNHc"/>
    <property type="match status" value="1"/>
</dbReference>
<dbReference type="SMART" id="SM00507">
    <property type="entry name" value="HNHc"/>
    <property type="match status" value="1"/>
</dbReference>
<dbReference type="GO" id="GO:0008270">
    <property type="term" value="F:zinc ion binding"/>
    <property type="evidence" value="ECO:0007669"/>
    <property type="project" value="InterPro"/>
</dbReference>
<gene>
    <name evidence="2" type="ORF">SAMN04487936_107199</name>
</gene>
<evidence type="ECO:0000313" key="3">
    <source>
        <dbReference type="Proteomes" id="UP000183557"/>
    </source>
</evidence>
<dbReference type="GO" id="GO:0003676">
    <property type="term" value="F:nucleic acid binding"/>
    <property type="evidence" value="ECO:0007669"/>
    <property type="project" value="InterPro"/>
</dbReference>
<keyword evidence="2" id="KW-0378">Hydrolase</keyword>